<reference evidence="8 9" key="1">
    <citation type="submission" date="2017-09" db="EMBL/GenBank/DDBJ databases">
        <title>Depth-based differentiation of microbial function through sediment-hosted aquifers and enrichment of novel symbionts in the deep terrestrial subsurface.</title>
        <authorList>
            <person name="Probst A.J."/>
            <person name="Ladd B."/>
            <person name="Jarett J.K."/>
            <person name="Geller-Mcgrath D.E."/>
            <person name="Sieber C.M."/>
            <person name="Emerson J.B."/>
            <person name="Anantharaman K."/>
            <person name="Thomas B.C."/>
            <person name="Malmstrom R."/>
            <person name="Stieglmeier M."/>
            <person name="Klingl A."/>
            <person name="Woyke T."/>
            <person name="Ryan C.M."/>
            <person name="Banfield J.F."/>
        </authorList>
    </citation>
    <scope>NUCLEOTIDE SEQUENCE [LARGE SCALE GENOMIC DNA]</scope>
    <source>
        <strain evidence="8">CG10_big_fil_rev_8_21_14_0_10_32_10</strain>
    </source>
</reference>
<keyword evidence="6" id="KW-1133">Transmembrane helix</keyword>
<dbReference type="PANTHER" id="PTHR38439">
    <property type="entry name" value="AURACYANIN-B"/>
    <property type="match status" value="1"/>
</dbReference>
<feature type="transmembrane region" description="Helical" evidence="6">
    <location>
        <begin position="15"/>
        <end position="36"/>
    </location>
</feature>
<feature type="region of interest" description="Disordered" evidence="5">
    <location>
        <begin position="41"/>
        <end position="64"/>
    </location>
</feature>
<keyword evidence="1" id="KW-0813">Transport</keyword>
<evidence type="ECO:0000259" key="7">
    <source>
        <dbReference type="Pfam" id="PF00127"/>
    </source>
</evidence>
<dbReference type="AlphaFoldDB" id="A0A2H0R9T1"/>
<dbReference type="GO" id="GO:0009055">
    <property type="term" value="F:electron transfer activity"/>
    <property type="evidence" value="ECO:0007669"/>
    <property type="project" value="InterPro"/>
</dbReference>
<dbReference type="InterPro" id="IPR033138">
    <property type="entry name" value="Cu_oxidase_CS"/>
</dbReference>
<dbReference type="Proteomes" id="UP000230214">
    <property type="component" value="Unassembled WGS sequence"/>
</dbReference>
<keyword evidence="6" id="KW-0812">Transmembrane</keyword>
<dbReference type="InterPro" id="IPR008972">
    <property type="entry name" value="Cupredoxin"/>
</dbReference>
<keyword evidence="2" id="KW-0479">Metal-binding</keyword>
<evidence type="ECO:0000256" key="6">
    <source>
        <dbReference type="SAM" id="Phobius"/>
    </source>
</evidence>
<evidence type="ECO:0000256" key="2">
    <source>
        <dbReference type="ARBA" id="ARBA00022723"/>
    </source>
</evidence>
<dbReference type="InterPro" id="IPR050845">
    <property type="entry name" value="Cu-binding_ET"/>
</dbReference>
<evidence type="ECO:0000256" key="4">
    <source>
        <dbReference type="ARBA" id="ARBA00023008"/>
    </source>
</evidence>
<gene>
    <name evidence="8" type="ORF">COV24_04675</name>
</gene>
<name>A0A2H0R9T1_UNCKA</name>
<keyword evidence="3" id="KW-0249">Electron transport</keyword>
<dbReference type="InterPro" id="IPR000923">
    <property type="entry name" value="BlueCu_1"/>
</dbReference>
<evidence type="ECO:0000256" key="5">
    <source>
        <dbReference type="SAM" id="MobiDB-lite"/>
    </source>
</evidence>
<dbReference type="PROSITE" id="PS00196">
    <property type="entry name" value="COPPER_BLUE"/>
    <property type="match status" value="1"/>
</dbReference>
<organism evidence="8 9">
    <name type="scientific">candidate division WWE3 bacterium CG10_big_fil_rev_8_21_14_0_10_32_10</name>
    <dbReference type="NCBI Taxonomy" id="1975090"/>
    <lineage>
        <taxon>Bacteria</taxon>
        <taxon>Katanobacteria</taxon>
    </lineage>
</organism>
<dbReference type="Pfam" id="PF00127">
    <property type="entry name" value="Copper-bind"/>
    <property type="match status" value="1"/>
</dbReference>
<dbReference type="EMBL" id="PCXU01000039">
    <property type="protein sequence ID" value="PIR43096.1"/>
    <property type="molecule type" value="Genomic_DNA"/>
</dbReference>
<sequence>MDTENTQKQNNNNSMIIIVSMVVLLLVLGGAVYAFSKNKTTNTESMESNISGSEELNEKDSEKMMEEDTMMDDNQVPNVSPTDSMMEENSMIDDTNSMMSDEGTVTVNIEAGMYYYKPNQIKVKQGDTVKVVMNSIEGMHDFNVDEFNVKTKVIKDGETVEATFVADKVGTYEYYCSVGNHRAMGMVGTLVVE</sequence>
<feature type="domain" description="Blue (type 1) copper" evidence="7">
    <location>
        <begin position="105"/>
        <end position="193"/>
    </location>
</feature>
<dbReference type="InterPro" id="IPR028871">
    <property type="entry name" value="BlueCu_1_BS"/>
</dbReference>
<feature type="compositionally biased region" description="Polar residues" evidence="5">
    <location>
        <begin position="41"/>
        <end position="54"/>
    </location>
</feature>
<protein>
    <recommendedName>
        <fullName evidence="7">Blue (type 1) copper domain-containing protein</fullName>
    </recommendedName>
</protein>
<evidence type="ECO:0000313" key="8">
    <source>
        <dbReference type="EMBL" id="PIR43096.1"/>
    </source>
</evidence>
<dbReference type="GO" id="GO:0005507">
    <property type="term" value="F:copper ion binding"/>
    <property type="evidence" value="ECO:0007669"/>
    <property type="project" value="InterPro"/>
</dbReference>
<keyword evidence="6" id="KW-0472">Membrane</keyword>
<dbReference type="SUPFAM" id="SSF49503">
    <property type="entry name" value="Cupredoxins"/>
    <property type="match status" value="1"/>
</dbReference>
<evidence type="ECO:0000256" key="3">
    <source>
        <dbReference type="ARBA" id="ARBA00022982"/>
    </source>
</evidence>
<accession>A0A2H0R9T1</accession>
<dbReference type="PROSITE" id="PS00079">
    <property type="entry name" value="MULTICOPPER_OXIDASE1"/>
    <property type="match status" value="1"/>
</dbReference>
<dbReference type="PANTHER" id="PTHR38439:SF3">
    <property type="entry name" value="COPPER-RESISTANT CUPROPROTEIN COPI"/>
    <property type="match status" value="1"/>
</dbReference>
<evidence type="ECO:0000313" key="9">
    <source>
        <dbReference type="Proteomes" id="UP000230214"/>
    </source>
</evidence>
<keyword evidence="4" id="KW-0186">Copper</keyword>
<proteinExistence type="predicted"/>
<dbReference type="Gene3D" id="2.60.40.420">
    <property type="entry name" value="Cupredoxins - blue copper proteins"/>
    <property type="match status" value="1"/>
</dbReference>
<evidence type="ECO:0000256" key="1">
    <source>
        <dbReference type="ARBA" id="ARBA00022448"/>
    </source>
</evidence>
<comment type="caution">
    <text evidence="8">The sequence shown here is derived from an EMBL/GenBank/DDBJ whole genome shotgun (WGS) entry which is preliminary data.</text>
</comment>